<dbReference type="SUPFAM" id="SSF56935">
    <property type="entry name" value="Porins"/>
    <property type="match status" value="1"/>
</dbReference>
<dbReference type="AlphaFoldDB" id="A0A094JU21"/>
<keyword evidence="4" id="KW-0410">Iron transport</keyword>
<feature type="signal peptide" evidence="13">
    <location>
        <begin position="1"/>
        <end position="23"/>
    </location>
</feature>
<dbReference type="InterPro" id="IPR036942">
    <property type="entry name" value="Beta-barrel_TonB_sf"/>
</dbReference>
<keyword evidence="13" id="KW-0732">Signal</keyword>
<evidence type="ECO:0000256" key="8">
    <source>
        <dbReference type="ARBA" id="ARBA00023077"/>
    </source>
</evidence>
<sequence>MPFGLSALSLVIGSLLMPMTSYADEEDATASKAEASKPKSSDAEMLERIEVTATRRATTLQETPLAISALSGNMLKRNGITSVEEFTKMVPGMRIEDSGPGSKRISLRGVTAPGEGTVGVYYDEIPISGTVGVSSDAGGRTPTAALFDVNRVEVVRGPQGTLYGASSMGGAIRTIFNKPIDGYEGAFETGYADIAHGGAVKSVDGMVNVPLIDGLLAARVVGFRKTNDGYIDNVFLGIDDVNSSTKEGGRVMLRLTPSDDLTIDTMYLLDKTEAGSGTWNPTIGEYETAAQINQPFTDTTKLYSGTLDWNLDFATLTAAVGYFKRATEYNMDDSYYIDTYLTEDRCQSRWNDGAACSSEQLSNYFDYVNSLTPAVLQHKGYMTNKTYEMRLTSNDAKVFDWTVGAFYQKRNDYVQSQDGAADEATGKLIRPMELFYRRYIIDDYEQKAVFGETTYHATDKLDVTVGLRWFDYQKTVTGETTDAWELINAFEKPKTSVEFSENDWLFKGNVAYNMTEDMMFYATAAQGFRPGGANNVIGLEEMLTGYESDSLWNYEVGMKSSWLDRDLQFNAATYLIDWENMQVRGRTTDGAFSFLSNAGAAQIMGLELEGGWRITENLFVSGNVNMLNAELTEDQISDVVLAAGRDGDRIPYIPKVTGMLSATYNLPEIISGFESSLRADVNYVGSSYTELSPDNAYNLKLDSYSLTNLRFNLDSTESGWGFALYVNNLFDKNAIVYNSGSSSYPNEFANSAMPRTIGVTVRKDFF</sequence>
<evidence type="ECO:0000256" key="9">
    <source>
        <dbReference type="ARBA" id="ARBA00023136"/>
    </source>
</evidence>
<dbReference type="CDD" id="cd01347">
    <property type="entry name" value="ligand_gated_channel"/>
    <property type="match status" value="1"/>
</dbReference>
<dbReference type="Proteomes" id="UP000029264">
    <property type="component" value="Unassembled WGS sequence"/>
</dbReference>
<dbReference type="GO" id="GO:0006826">
    <property type="term" value="P:iron ion transport"/>
    <property type="evidence" value="ECO:0007669"/>
    <property type="project" value="UniProtKB-KW"/>
</dbReference>
<evidence type="ECO:0000256" key="7">
    <source>
        <dbReference type="ARBA" id="ARBA00023065"/>
    </source>
</evidence>
<dbReference type="PROSITE" id="PS52016">
    <property type="entry name" value="TONB_DEPENDENT_REC_3"/>
    <property type="match status" value="1"/>
</dbReference>
<evidence type="ECO:0000259" key="15">
    <source>
        <dbReference type="Pfam" id="PF07715"/>
    </source>
</evidence>
<keyword evidence="7" id="KW-0406">Ion transport</keyword>
<dbReference type="GO" id="GO:0009279">
    <property type="term" value="C:cell outer membrane"/>
    <property type="evidence" value="ECO:0007669"/>
    <property type="project" value="UniProtKB-SubCell"/>
</dbReference>
<dbReference type="InterPro" id="IPR000531">
    <property type="entry name" value="Beta-barrel_TonB"/>
</dbReference>
<evidence type="ECO:0000256" key="12">
    <source>
        <dbReference type="RuleBase" id="RU003357"/>
    </source>
</evidence>
<keyword evidence="2 11" id="KW-0813">Transport</keyword>
<keyword evidence="5 11" id="KW-0812">Transmembrane</keyword>
<keyword evidence="8 12" id="KW-0798">TonB box</keyword>
<evidence type="ECO:0000256" key="6">
    <source>
        <dbReference type="ARBA" id="ARBA00023004"/>
    </source>
</evidence>
<organism evidence="16 17">
    <name type="scientific">Shewanella mangrovi</name>
    <dbReference type="NCBI Taxonomy" id="1515746"/>
    <lineage>
        <taxon>Bacteria</taxon>
        <taxon>Pseudomonadati</taxon>
        <taxon>Pseudomonadota</taxon>
        <taxon>Gammaproteobacteria</taxon>
        <taxon>Alteromonadales</taxon>
        <taxon>Shewanellaceae</taxon>
        <taxon>Shewanella</taxon>
    </lineage>
</organism>
<evidence type="ECO:0000313" key="17">
    <source>
        <dbReference type="Proteomes" id="UP000029264"/>
    </source>
</evidence>
<proteinExistence type="inferred from homology"/>
<keyword evidence="3 11" id="KW-1134">Transmembrane beta strand</keyword>
<dbReference type="PANTHER" id="PTHR32552">
    <property type="entry name" value="FERRICHROME IRON RECEPTOR-RELATED"/>
    <property type="match status" value="1"/>
</dbReference>
<keyword evidence="9 11" id="KW-0472">Membrane</keyword>
<protein>
    <recommendedName>
        <fullName evidence="18">TonB-dependent receptor</fullName>
    </recommendedName>
</protein>
<evidence type="ECO:0000256" key="10">
    <source>
        <dbReference type="ARBA" id="ARBA00023237"/>
    </source>
</evidence>
<evidence type="ECO:0000256" key="11">
    <source>
        <dbReference type="PROSITE-ProRule" id="PRU01360"/>
    </source>
</evidence>
<comment type="subcellular location">
    <subcellularLocation>
        <location evidence="1 11">Cell outer membrane</location>
        <topology evidence="1 11">Multi-pass membrane protein</topology>
    </subcellularLocation>
</comment>
<comment type="similarity">
    <text evidence="11 12">Belongs to the TonB-dependent receptor family.</text>
</comment>
<gene>
    <name evidence="16" type="ORF">HR45_18965</name>
</gene>
<dbReference type="InterPro" id="IPR039426">
    <property type="entry name" value="TonB-dep_rcpt-like"/>
</dbReference>
<comment type="caution">
    <text evidence="16">The sequence shown here is derived from an EMBL/GenBank/DDBJ whole genome shotgun (WGS) entry which is preliminary data.</text>
</comment>
<keyword evidence="10 11" id="KW-0998">Cell outer membrane</keyword>
<evidence type="ECO:0000256" key="3">
    <source>
        <dbReference type="ARBA" id="ARBA00022452"/>
    </source>
</evidence>
<dbReference type="Gene3D" id="2.40.170.20">
    <property type="entry name" value="TonB-dependent receptor, beta-barrel domain"/>
    <property type="match status" value="1"/>
</dbReference>
<evidence type="ECO:0000259" key="14">
    <source>
        <dbReference type="Pfam" id="PF00593"/>
    </source>
</evidence>
<dbReference type="PANTHER" id="PTHR32552:SF81">
    <property type="entry name" value="TONB-DEPENDENT OUTER MEMBRANE RECEPTOR"/>
    <property type="match status" value="1"/>
</dbReference>
<dbReference type="Pfam" id="PF07715">
    <property type="entry name" value="Plug"/>
    <property type="match status" value="1"/>
</dbReference>
<evidence type="ECO:0000256" key="1">
    <source>
        <dbReference type="ARBA" id="ARBA00004571"/>
    </source>
</evidence>
<evidence type="ECO:0000256" key="2">
    <source>
        <dbReference type="ARBA" id="ARBA00022448"/>
    </source>
</evidence>
<keyword evidence="6" id="KW-0408">Iron</keyword>
<dbReference type="eggNOG" id="COG4771">
    <property type="taxonomic scope" value="Bacteria"/>
</dbReference>
<evidence type="ECO:0000256" key="13">
    <source>
        <dbReference type="SAM" id="SignalP"/>
    </source>
</evidence>
<evidence type="ECO:0008006" key="18">
    <source>
        <dbReference type="Google" id="ProtNLM"/>
    </source>
</evidence>
<evidence type="ECO:0000313" key="16">
    <source>
        <dbReference type="EMBL" id="KFZ35966.1"/>
    </source>
</evidence>
<dbReference type="InterPro" id="IPR012910">
    <property type="entry name" value="Plug_dom"/>
</dbReference>
<keyword evidence="17" id="KW-1185">Reference proteome</keyword>
<dbReference type="EMBL" id="JPEO01000029">
    <property type="protein sequence ID" value="KFZ35966.1"/>
    <property type="molecule type" value="Genomic_DNA"/>
</dbReference>
<dbReference type="Pfam" id="PF00593">
    <property type="entry name" value="TonB_dep_Rec_b-barrel"/>
    <property type="match status" value="1"/>
</dbReference>
<evidence type="ECO:0000256" key="4">
    <source>
        <dbReference type="ARBA" id="ARBA00022496"/>
    </source>
</evidence>
<feature type="domain" description="TonB-dependent receptor-like beta-barrel" evidence="14">
    <location>
        <begin position="279"/>
        <end position="729"/>
    </location>
</feature>
<feature type="domain" description="TonB-dependent receptor plug" evidence="15">
    <location>
        <begin position="60"/>
        <end position="171"/>
    </location>
</feature>
<name>A0A094JU21_9GAMM</name>
<dbReference type="STRING" id="1515746.HR45_18965"/>
<evidence type="ECO:0000256" key="5">
    <source>
        <dbReference type="ARBA" id="ARBA00022692"/>
    </source>
</evidence>
<accession>A0A094JU21</accession>
<reference evidence="16 17" key="1">
    <citation type="submission" date="2014-06" db="EMBL/GenBank/DDBJ databases">
        <title>Shewanella sp. YQH10.</title>
        <authorList>
            <person name="Liu Y."/>
            <person name="Zeng R."/>
        </authorList>
    </citation>
    <scope>NUCLEOTIDE SEQUENCE [LARGE SCALE GENOMIC DNA]</scope>
    <source>
        <strain evidence="16 17">YQH10</strain>
    </source>
</reference>
<feature type="chain" id="PRO_5001905545" description="TonB-dependent receptor" evidence="13">
    <location>
        <begin position="24"/>
        <end position="766"/>
    </location>
</feature>